<reference evidence="5 6" key="1">
    <citation type="submission" date="2019-08" db="EMBL/GenBank/DDBJ databases">
        <title>The genome sequence of a newly discovered highly antifungal drug resistant Aspergillus species, Aspergillus tanneri NIH 1004.</title>
        <authorList>
            <person name="Mounaud S."/>
            <person name="Singh I."/>
            <person name="Joardar V."/>
            <person name="Pakala S."/>
            <person name="Pakala S."/>
            <person name="Venepally P."/>
            <person name="Chung J.K."/>
            <person name="Losada L."/>
            <person name="Nierman W.C."/>
        </authorList>
    </citation>
    <scope>NUCLEOTIDE SEQUENCE [LARGE SCALE GENOMIC DNA]</scope>
    <source>
        <strain evidence="5 6">NIH1004</strain>
    </source>
</reference>
<evidence type="ECO:0000259" key="4">
    <source>
        <dbReference type="Pfam" id="PF24883"/>
    </source>
</evidence>
<dbReference type="Gene3D" id="3.40.50.1580">
    <property type="entry name" value="Nucleoside phosphorylase domain"/>
    <property type="match status" value="1"/>
</dbReference>
<accession>A0A5M9N4Y0</accession>
<keyword evidence="1" id="KW-0677">Repeat</keyword>
<dbReference type="InterPro" id="IPR035994">
    <property type="entry name" value="Nucleoside_phosphorylase_sf"/>
</dbReference>
<dbReference type="Pfam" id="PF23239">
    <property type="entry name" value="DUF7069"/>
    <property type="match status" value="1"/>
</dbReference>
<organism evidence="5 6">
    <name type="scientific">Aspergillus tanneri</name>
    <dbReference type="NCBI Taxonomy" id="1220188"/>
    <lineage>
        <taxon>Eukaryota</taxon>
        <taxon>Fungi</taxon>
        <taxon>Dikarya</taxon>
        <taxon>Ascomycota</taxon>
        <taxon>Pezizomycotina</taxon>
        <taxon>Eurotiomycetes</taxon>
        <taxon>Eurotiomycetidae</taxon>
        <taxon>Eurotiales</taxon>
        <taxon>Aspergillaceae</taxon>
        <taxon>Aspergillus</taxon>
        <taxon>Aspergillus subgen. Circumdati</taxon>
    </lineage>
</organism>
<dbReference type="EMBL" id="QUQM01000001">
    <property type="protein sequence ID" value="KAA8649637.1"/>
    <property type="molecule type" value="Genomic_DNA"/>
</dbReference>
<dbReference type="Proteomes" id="UP000324241">
    <property type="component" value="Unassembled WGS sequence"/>
</dbReference>
<dbReference type="Gene3D" id="3.40.50.300">
    <property type="entry name" value="P-loop containing nucleotide triphosphate hydrolases"/>
    <property type="match status" value="1"/>
</dbReference>
<feature type="region of interest" description="Disordered" evidence="2">
    <location>
        <begin position="364"/>
        <end position="384"/>
    </location>
</feature>
<protein>
    <recommendedName>
        <fullName evidence="7">NACHT domain-containing protein</fullName>
    </recommendedName>
</protein>
<dbReference type="GO" id="GO:0009116">
    <property type="term" value="P:nucleoside metabolic process"/>
    <property type="evidence" value="ECO:0007669"/>
    <property type="project" value="InterPro"/>
</dbReference>
<name>A0A5M9N4Y0_9EURO</name>
<dbReference type="Pfam" id="PF24883">
    <property type="entry name" value="NPHP3_N"/>
    <property type="match status" value="1"/>
</dbReference>
<evidence type="ECO:0000313" key="6">
    <source>
        <dbReference type="Proteomes" id="UP000324241"/>
    </source>
</evidence>
<dbReference type="InterPro" id="IPR055497">
    <property type="entry name" value="DUF7069"/>
</dbReference>
<feature type="domain" description="DUF7069" evidence="3">
    <location>
        <begin position="278"/>
        <end position="342"/>
    </location>
</feature>
<dbReference type="OrthoDB" id="20872at2759"/>
<proteinExistence type="predicted"/>
<dbReference type="InterPro" id="IPR027417">
    <property type="entry name" value="P-loop_NTPase"/>
</dbReference>
<gene>
    <name evidence="5" type="ORF">ATNIH1004_002308</name>
</gene>
<dbReference type="SUPFAM" id="SSF53167">
    <property type="entry name" value="Purine and uridine phosphorylases"/>
    <property type="match status" value="1"/>
</dbReference>
<dbReference type="GO" id="GO:0003824">
    <property type="term" value="F:catalytic activity"/>
    <property type="evidence" value="ECO:0007669"/>
    <property type="project" value="InterPro"/>
</dbReference>
<feature type="domain" description="Nephrocystin 3-like N-terminal" evidence="4">
    <location>
        <begin position="128"/>
        <end position="245"/>
    </location>
</feature>
<evidence type="ECO:0008006" key="7">
    <source>
        <dbReference type="Google" id="ProtNLM"/>
    </source>
</evidence>
<dbReference type="PANTHER" id="PTHR10039">
    <property type="entry name" value="AMELOGENIN"/>
    <property type="match status" value="1"/>
</dbReference>
<sequence>MEAAGLMNQLPCLVIRGICDYCDSHKTKEWQGYAALAAAIYSRLLLTVVPPQDNISQRNHTLAQQNEALRKRRIAALKNLYVSPYQDQKTGTPIEYMELVNGLSHIRSFKTGNQVTHHECFGSLQILDVAIGYFFFKDDFEDQKSITNALCCILYQLFDQKRNLLTETILDRLEMNERVTSSFSELWNILIKAASEENAGEIVFLLDALDECEQPGCSQFMHALRKFYTDKSQHNFNLKFLVTSRPESHIRQSFRPLKIPGQPVIHLSGESDFEMNKISQEIDIFIKAKVKDVQDRLQLTEDEHNILLRRLTSVPNRTYLWVYLTLDLFKDKDDIDRRGIVEATSYFPQSVDEAYHLLAALKPQGDESRAGSKEGSAFLYRPHS</sequence>
<evidence type="ECO:0000256" key="2">
    <source>
        <dbReference type="SAM" id="MobiDB-lite"/>
    </source>
</evidence>
<dbReference type="GeneID" id="54325010"/>
<evidence type="ECO:0000259" key="3">
    <source>
        <dbReference type="Pfam" id="PF23239"/>
    </source>
</evidence>
<evidence type="ECO:0000256" key="1">
    <source>
        <dbReference type="ARBA" id="ARBA00022737"/>
    </source>
</evidence>
<dbReference type="InterPro" id="IPR056884">
    <property type="entry name" value="NPHP3-like_N"/>
</dbReference>
<dbReference type="AlphaFoldDB" id="A0A5M9N4Y0"/>
<comment type="caution">
    <text evidence="5">The sequence shown here is derived from an EMBL/GenBank/DDBJ whole genome shotgun (WGS) entry which is preliminary data.</text>
</comment>
<dbReference type="PANTHER" id="PTHR10039:SF14">
    <property type="entry name" value="NACHT DOMAIN-CONTAINING PROTEIN"/>
    <property type="match status" value="1"/>
</dbReference>
<evidence type="ECO:0000313" key="5">
    <source>
        <dbReference type="EMBL" id="KAA8649637.1"/>
    </source>
</evidence>
<dbReference type="RefSeq" id="XP_033428998.1">
    <property type="nucleotide sequence ID" value="XM_033567003.1"/>
</dbReference>